<dbReference type="NCBIfam" id="TIGR00966">
    <property type="entry name" value="transloc_SecF"/>
    <property type="match status" value="1"/>
</dbReference>
<dbReference type="HAMAP" id="MF_01464_B">
    <property type="entry name" value="SecF_B"/>
    <property type="match status" value="1"/>
</dbReference>
<feature type="transmembrane region" description="Helical" evidence="12">
    <location>
        <begin position="272"/>
        <end position="299"/>
    </location>
</feature>
<evidence type="ECO:0000256" key="11">
    <source>
        <dbReference type="ARBA" id="ARBA00061053"/>
    </source>
</evidence>
<proteinExistence type="inferred from homology"/>
<reference evidence="14" key="1">
    <citation type="journal article" date="2020" name="mSystems">
        <title>Genome- and Community-Level Interaction Insights into Carbon Utilization and Element Cycling Functions of Hydrothermarchaeota in Hydrothermal Sediment.</title>
        <authorList>
            <person name="Zhou Z."/>
            <person name="Liu Y."/>
            <person name="Xu W."/>
            <person name="Pan J."/>
            <person name="Luo Z.H."/>
            <person name="Li M."/>
        </authorList>
    </citation>
    <scope>NUCLEOTIDE SEQUENCE [LARGE SCALE GENOMIC DNA]</scope>
    <source>
        <strain evidence="14">SpSt-966</strain>
    </source>
</reference>
<evidence type="ECO:0000256" key="4">
    <source>
        <dbReference type="ARBA" id="ARBA00022692"/>
    </source>
</evidence>
<dbReference type="InterPro" id="IPR005665">
    <property type="entry name" value="SecF_bac"/>
</dbReference>
<evidence type="ECO:0000313" key="14">
    <source>
        <dbReference type="EMBL" id="HGE75415.1"/>
    </source>
</evidence>
<keyword evidence="8 12" id="KW-0472">Membrane</keyword>
<comment type="similarity">
    <text evidence="12">Belongs to the SecD/SecF family. SecF subfamily.</text>
</comment>
<evidence type="ECO:0000256" key="1">
    <source>
        <dbReference type="ARBA" id="ARBA00004651"/>
    </source>
</evidence>
<dbReference type="GO" id="GO:0015450">
    <property type="term" value="F:protein-transporting ATPase activity"/>
    <property type="evidence" value="ECO:0007669"/>
    <property type="project" value="InterPro"/>
</dbReference>
<accession>A0A7V3REY7</accession>
<sequence>MKKMINFVGPRYIFIAISLSVIALSLVFIFVHGFNFGVDFAGGTMITASFTKTDMSIADVRSIFSKADPAFANASIVKLSSITGGGTTTARSLFDLTVKQFYNATDRANLNASVQKIASAQGMKANFESFDTVSGYAAAGLRKSAMWAAIVVLILLLIYIAIRFQFVFGVGALASLAHDLIITAGLYSIFWISFDSTVIAALLTLLGYSLNDTIVVYSRIRENLKKMHGKPIDEIVNVSINETLSRTINTSLTTFIVVFVLFLFASSSLRPFAFGMSFGVITGTYSSIYIASPVLIGWLSKRRKTMAKK</sequence>
<keyword evidence="6 12" id="KW-1133">Transmembrane helix</keyword>
<comment type="caution">
    <text evidence="14">The sequence shown here is derived from an EMBL/GenBank/DDBJ whole genome shotgun (WGS) entry which is preliminary data.</text>
</comment>
<comment type="subcellular location">
    <subcellularLocation>
        <location evidence="1 12">Cell membrane</location>
        <topology evidence="1 12">Multi-pass membrane protein</topology>
    </subcellularLocation>
</comment>
<evidence type="ECO:0000259" key="13">
    <source>
        <dbReference type="Pfam" id="PF02355"/>
    </source>
</evidence>
<comment type="function">
    <text evidence="9 12">Part of the Sec protein translocase complex. Interacts with the SecYEG preprotein conducting channel. SecDF uses the proton motive force (PMF) to complete protein translocation after the ATP-dependent function of SecA.</text>
</comment>
<gene>
    <name evidence="12 14" type="primary">secF</name>
    <name evidence="14" type="ORF">ENX73_04750</name>
</gene>
<evidence type="ECO:0000256" key="6">
    <source>
        <dbReference type="ARBA" id="ARBA00022989"/>
    </source>
</evidence>
<dbReference type="PRINTS" id="PR01755">
    <property type="entry name" value="SECFTRNLCASE"/>
</dbReference>
<evidence type="ECO:0000256" key="12">
    <source>
        <dbReference type="HAMAP-Rule" id="MF_01464"/>
    </source>
</evidence>
<organism evidence="14">
    <name type="scientific">Mesoaciditoga lauensis</name>
    <dbReference type="NCBI Taxonomy" id="1495039"/>
    <lineage>
        <taxon>Bacteria</taxon>
        <taxon>Thermotogati</taxon>
        <taxon>Thermotogota</taxon>
        <taxon>Thermotogae</taxon>
        <taxon>Mesoaciditogales</taxon>
        <taxon>Mesoaciditogaceae</taxon>
        <taxon>Mesoaciditoga</taxon>
    </lineage>
</organism>
<feature type="transmembrane region" description="Helical" evidence="12">
    <location>
        <begin position="169"/>
        <end position="192"/>
    </location>
</feature>
<keyword evidence="2 12" id="KW-0813">Transport</keyword>
<comment type="similarity">
    <text evidence="10">In the C-terminal section; belongs to the SecD/SecF family. SecF subfamily.</text>
</comment>
<evidence type="ECO:0000256" key="10">
    <source>
        <dbReference type="ARBA" id="ARBA00060856"/>
    </source>
</evidence>
<dbReference type="FunFam" id="1.20.1640.10:FF:000024">
    <property type="entry name" value="Multifunctional fusion protein"/>
    <property type="match status" value="1"/>
</dbReference>
<dbReference type="PANTHER" id="PTHR30081">
    <property type="entry name" value="PROTEIN-EXPORT MEMBRANE PROTEIN SEC"/>
    <property type="match status" value="1"/>
</dbReference>
<keyword evidence="7 12" id="KW-0811">Translocation</keyword>
<dbReference type="Pfam" id="PF07549">
    <property type="entry name" value="Sec_GG"/>
    <property type="match status" value="1"/>
</dbReference>
<dbReference type="GO" id="GO:0005886">
    <property type="term" value="C:plasma membrane"/>
    <property type="evidence" value="ECO:0007669"/>
    <property type="project" value="UniProtKB-SubCell"/>
</dbReference>
<feature type="transmembrane region" description="Helical" evidence="12">
    <location>
        <begin position="144"/>
        <end position="162"/>
    </location>
</feature>
<keyword evidence="5 12" id="KW-0653">Protein transport</keyword>
<dbReference type="GO" id="GO:0006605">
    <property type="term" value="P:protein targeting"/>
    <property type="evidence" value="ECO:0007669"/>
    <property type="project" value="UniProtKB-UniRule"/>
</dbReference>
<comment type="similarity">
    <text evidence="11">In the N-terminal section; belongs to the SecD/SecF family. SecD subfamily.</text>
</comment>
<dbReference type="InterPro" id="IPR055344">
    <property type="entry name" value="SecD_SecF_C_bact"/>
</dbReference>
<dbReference type="InterPro" id="IPR022645">
    <property type="entry name" value="SecD/SecF_bac"/>
</dbReference>
<dbReference type="PANTHER" id="PTHR30081:SF8">
    <property type="entry name" value="PROTEIN TRANSLOCASE SUBUNIT SECF"/>
    <property type="match status" value="1"/>
</dbReference>
<evidence type="ECO:0000256" key="3">
    <source>
        <dbReference type="ARBA" id="ARBA00022475"/>
    </source>
</evidence>
<dbReference type="InterPro" id="IPR022646">
    <property type="entry name" value="SecD/SecF_CS"/>
</dbReference>
<feature type="transmembrane region" description="Helical" evidence="12">
    <location>
        <begin position="198"/>
        <end position="217"/>
    </location>
</feature>
<evidence type="ECO:0000256" key="7">
    <source>
        <dbReference type="ARBA" id="ARBA00023010"/>
    </source>
</evidence>
<keyword evidence="3 12" id="KW-1003">Cell membrane</keyword>
<comment type="subunit">
    <text evidence="12">Forms a complex with SecD. Part of the essential Sec protein translocation apparatus which comprises SecA, SecYEG and auxiliary proteins SecDF. Other proteins may also be involved.</text>
</comment>
<feature type="transmembrane region" description="Helical" evidence="12">
    <location>
        <begin position="248"/>
        <end position="266"/>
    </location>
</feature>
<dbReference type="SUPFAM" id="SSF82866">
    <property type="entry name" value="Multidrug efflux transporter AcrB transmembrane domain"/>
    <property type="match status" value="1"/>
</dbReference>
<evidence type="ECO:0000256" key="9">
    <source>
        <dbReference type="ARBA" id="ARBA00059018"/>
    </source>
</evidence>
<dbReference type="InterPro" id="IPR022813">
    <property type="entry name" value="SecD/SecF_arch_bac"/>
</dbReference>
<feature type="transmembrane region" description="Helical" evidence="12">
    <location>
        <begin position="12"/>
        <end position="34"/>
    </location>
</feature>
<evidence type="ECO:0000256" key="8">
    <source>
        <dbReference type="ARBA" id="ARBA00023136"/>
    </source>
</evidence>
<dbReference type="NCBIfam" id="TIGR00916">
    <property type="entry name" value="2A0604s01"/>
    <property type="match status" value="1"/>
</dbReference>
<dbReference type="Pfam" id="PF02355">
    <property type="entry name" value="SecD_SecF_C"/>
    <property type="match status" value="1"/>
</dbReference>
<dbReference type="AlphaFoldDB" id="A0A7V3REY7"/>
<dbReference type="Gene3D" id="1.20.1640.10">
    <property type="entry name" value="Multidrug efflux transporter AcrB transmembrane domain"/>
    <property type="match status" value="1"/>
</dbReference>
<dbReference type="GO" id="GO:0043952">
    <property type="term" value="P:protein transport by the Sec complex"/>
    <property type="evidence" value="ECO:0007669"/>
    <property type="project" value="UniProtKB-UniRule"/>
</dbReference>
<dbReference type="GO" id="GO:0065002">
    <property type="term" value="P:intracellular protein transmembrane transport"/>
    <property type="evidence" value="ECO:0007669"/>
    <property type="project" value="UniProtKB-UniRule"/>
</dbReference>
<evidence type="ECO:0000256" key="2">
    <source>
        <dbReference type="ARBA" id="ARBA00022448"/>
    </source>
</evidence>
<protein>
    <recommendedName>
        <fullName evidence="12">Protein-export membrane protein SecF</fullName>
    </recommendedName>
</protein>
<dbReference type="EMBL" id="DTPE01000190">
    <property type="protein sequence ID" value="HGE75415.1"/>
    <property type="molecule type" value="Genomic_DNA"/>
</dbReference>
<name>A0A7V3REY7_9BACT</name>
<evidence type="ECO:0000256" key="5">
    <source>
        <dbReference type="ARBA" id="ARBA00022927"/>
    </source>
</evidence>
<feature type="domain" description="Protein export membrane protein SecD/SecF C-terminal" evidence="13">
    <location>
        <begin position="119"/>
        <end position="298"/>
    </location>
</feature>
<keyword evidence="4 12" id="KW-0812">Transmembrane</keyword>
<dbReference type="InterPro" id="IPR048634">
    <property type="entry name" value="SecD_SecF_C"/>
</dbReference>